<proteinExistence type="predicted"/>
<accession>A0A533QBA0</accession>
<dbReference type="Gene3D" id="3.40.30.10">
    <property type="entry name" value="Glutaredoxin"/>
    <property type="match status" value="1"/>
</dbReference>
<sequence length="151" mass="17456">MTYPHPAVIDYIKKHFIPVRYNIQTNPDIKNKYRLLWAPTVIVLDLNGTDYHRFNGFLPPDEFIPQLEFGIAKMALEKQDLEAARIQFTSVVEKYPKSDIAPEAQYWVGVVDFQLTNDVSTEINAWKKIQEHYPGSIWARKVSGALSCENE</sequence>
<dbReference type="EMBL" id="SULG01000031">
    <property type="protein sequence ID" value="TLD41993.1"/>
    <property type="molecule type" value="Genomic_DNA"/>
</dbReference>
<dbReference type="SUPFAM" id="SSF52833">
    <property type="entry name" value="Thioredoxin-like"/>
    <property type="match status" value="1"/>
</dbReference>
<dbReference type="AlphaFoldDB" id="A0A533QBA0"/>
<dbReference type="Proteomes" id="UP000319783">
    <property type="component" value="Unassembled WGS sequence"/>
</dbReference>
<name>A0A533QBA0_9BACT</name>
<dbReference type="InterPro" id="IPR036249">
    <property type="entry name" value="Thioredoxin-like_sf"/>
</dbReference>
<gene>
    <name evidence="1" type="ORF">JETT_1782</name>
</gene>
<comment type="caution">
    <text evidence="1">The sequence shown here is derived from an EMBL/GenBank/DDBJ whole genome shotgun (WGS) entry which is preliminary data.</text>
</comment>
<protein>
    <recommendedName>
        <fullName evidence="3">Thioredoxin-like fold domain-containing protein</fullName>
    </recommendedName>
</protein>
<organism evidence="1 2">
    <name type="scientific">Candidatus Jettenia ecosi</name>
    <dbReference type="NCBI Taxonomy" id="2494326"/>
    <lineage>
        <taxon>Bacteria</taxon>
        <taxon>Pseudomonadati</taxon>
        <taxon>Planctomycetota</taxon>
        <taxon>Candidatus Brocadiia</taxon>
        <taxon>Candidatus Brocadiales</taxon>
        <taxon>Candidatus Brocadiaceae</taxon>
        <taxon>Candidatus Jettenia</taxon>
    </lineage>
</organism>
<reference evidence="1 2" key="1">
    <citation type="submission" date="2019-04" db="EMBL/GenBank/DDBJ databases">
        <title>Genome of a novel bacterium Candidatus Jettenia ecosi reconstructed from metagenome of an anammox bioreactor.</title>
        <authorList>
            <person name="Mardanov A.V."/>
            <person name="Beletsky A.V."/>
            <person name="Ravin N.V."/>
            <person name="Botchkova E.A."/>
            <person name="Litti Y.V."/>
            <person name="Nozhevnikova A.N."/>
        </authorList>
    </citation>
    <scope>NUCLEOTIDE SEQUENCE [LARGE SCALE GENOMIC DNA]</scope>
    <source>
        <strain evidence="1">J2</strain>
    </source>
</reference>
<evidence type="ECO:0008006" key="3">
    <source>
        <dbReference type="Google" id="ProtNLM"/>
    </source>
</evidence>
<dbReference type="Pfam" id="PF13174">
    <property type="entry name" value="TPR_6"/>
    <property type="match status" value="1"/>
</dbReference>
<evidence type="ECO:0000313" key="2">
    <source>
        <dbReference type="Proteomes" id="UP000319783"/>
    </source>
</evidence>
<evidence type="ECO:0000313" key="1">
    <source>
        <dbReference type="EMBL" id="TLD41993.1"/>
    </source>
</evidence>
<dbReference type="InterPro" id="IPR019734">
    <property type="entry name" value="TPR_rpt"/>
</dbReference>